<protein>
    <recommendedName>
        <fullName evidence="1">Putative exodeoxyribonuclease 8 PDDEXK-like domain-containing protein</fullName>
    </recommendedName>
</protein>
<dbReference type="InterPro" id="IPR024432">
    <property type="entry name" value="Put_RecE_PDDEXK-like_dom"/>
</dbReference>
<evidence type="ECO:0000259" key="1">
    <source>
        <dbReference type="Pfam" id="PF12684"/>
    </source>
</evidence>
<feature type="domain" description="Putative exodeoxyribonuclease 8 PDDEXK-like" evidence="1">
    <location>
        <begin position="31"/>
        <end position="209"/>
    </location>
</feature>
<evidence type="ECO:0000313" key="3">
    <source>
        <dbReference type="Proteomes" id="UP000282184"/>
    </source>
</evidence>
<dbReference type="EMBL" id="RXOF01000002">
    <property type="protein sequence ID" value="RTQ52292.1"/>
    <property type="molecule type" value="Genomic_DNA"/>
</dbReference>
<dbReference type="InterPro" id="IPR011604">
    <property type="entry name" value="PDDEXK-like_dom_sf"/>
</dbReference>
<keyword evidence="3" id="KW-1185">Reference proteome</keyword>
<dbReference type="OrthoDB" id="792901at2"/>
<evidence type="ECO:0000313" key="2">
    <source>
        <dbReference type="EMBL" id="RTQ52292.1"/>
    </source>
</evidence>
<gene>
    <name evidence="2" type="ORF">EJV47_04525</name>
</gene>
<organism evidence="2 3">
    <name type="scientific">Hymenobacter gummosus</name>
    <dbReference type="NCBI Taxonomy" id="1776032"/>
    <lineage>
        <taxon>Bacteria</taxon>
        <taxon>Pseudomonadati</taxon>
        <taxon>Bacteroidota</taxon>
        <taxon>Cytophagia</taxon>
        <taxon>Cytophagales</taxon>
        <taxon>Hymenobacteraceae</taxon>
        <taxon>Hymenobacter</taxon>
    </lineage>
</organism>
<dbReference type="Proteomes" id="UP000282184">
    <property type="component" value="Unassembled WGS sequence"/>
</dbReference>
<dbReference type="Pfam" id="PF12684">
    <property type="entry name" value="DUF3799"/>
    <property type="match status" value="1"/>
</dbReference>
<accession>A0A3S0IQV6</accession>
<proteinExistence type="predicted"/>
<dbReference type="AlphaFoldDB" id="A0A3S0IQV6"/>
<sequence>MFHTVTACPELTQAAHRALPYVSNTDLSNLAAELLGKVRSPNTQALIFGSAFHEAVLEPDRYTRPLDLPPAQVTLLETLAAAVRRQRYCRDLLYRGTAELTHTAVHEETGLTVKIRPDLLLTTPRLGRRVLVDFKTTSCKDYAQFVGTVEAYDYDRQAAFYSDVLQADRFVIIGVQKKAPHDIWVVELSADAATMDQGRKKYRRLLRAYATQRALIAA</sequence>
<reference evidence="2 3" key="1">
    <citation type="submission" date="2018-12" db="EMBL/GenBank/DDBJ databases">
        <title>Hymenobacter gummosus sp. nov., isolated from a spring.</title>
        <authorList>
            <person name="Nie L."/>
        </authorList>
    </citation>
    <scope>NUCLEOTIDE SEQUENCE [LARGE SCALE GENOMIC DNA]</scope>
    <source>
        <strain evidence="2 3">KCTC 52166</strain>
    </source>
</reference>
<dbReference type="RefSeq" id="WP_126691949.1">
    <property type="nucleotide sequence ID" value="NZ_RXOF01000002.1"/>
</dbReference>
<name>A0A3S0IQV6_9BACT</name>
<comment type="caution">
    <text evidence="2">The sequence shown here is derived from an EMBL/GenBank/DDBJ whole genome shotgun (WGS) entry which is preliminary data.</text>
</comment>
<dbReference type="Gene3D" id="3.90.320.10">
    <property type="match status" value="1"/>
</dbReference>